<protein>
    <submittedName>
        <fullName evidence="2">Uncharacterized protein</fullName>
    </submittedName>
</protein>
<dbReference type="AlphaFoldDB" id="A0A821V8N9"/>
<proteinExistence type="predicted"/>
<reference evidence="2" key="1">
    <citation type="submission" date="2021-02" db="EMBL/GenBank/DDBJ databases">
        <authorList>
            <person name="Nowell W R."/>
        </authorList>
    </citation>
    <scope>NUCLEOTIDE SEQUENCE</scope>
</reference>
<feature type="compositionally biased region" description="Acidic residues" evidence="1">
    <location>
        <begin position="16"/>
        <end position="29"/>
    </location>
</feature>
<feature type="region of interest" description="Disordered" evidence="1">
    <location>
        <begin position="1"/>
        <end position="46"/>
    </location>
</feature>
<accession>A0A821V8N9</accession>
<dbReference type="Proteomes" id="UP000663848">
    <property type="component" value="Unassembled WGS sequence"/>
</dbReference>
<comment type="caution">
    <text evidence="2">The sequence shown here is derived from an EMBL/GenBank/DDBJ whole genome shotgun (WGS) entry which is preliminary data.</text>
</comment>
<gene>
    <name evidence="2" type="ORF">QYT958_LOCUS30897</name>
</gene>
<feature type="compositionally biased region" description="Polar residues" evidence="1">
    <location>
        <begin position="35"/>
        <end position="45"/>
    </location>
</feature>
<feature type="non-terminal residue" evidence="2">
    <location>
        <position position="1"/>
    </location>
</feature>
<name>A0A821V8N9_9BILA</name>
<evidence type="ECO:0000313" key="2">
    <source>
        <dbReference type="EMBL" id="CAF4904233.1"/>
    </source>
</evidence>
<evidence type="ECO:0000256" key="1">
    <source>
        <dbReference type="SAM" id="MobiDB-lite"/>
    </source>
</evidence>
<dbReference type="EMBL" id="CAJOBR010011925">
    <property type="protein sequence ID" value="CAF4904233.1"/>
    <property type="molecule type" value="Genomic_DNA"/>
</dbReference>
<sequence>RPPNIHYATARPIVNDEQEQEDDDDDDELTWPNEPISSSPSTQRNGIKKLVCSGLKLFITQSPQHKRSGK</sequence>
<organism evidence="2 3">
    <name type="scientific">Rotaria socialis</name>
    <dbReference type="NCBI Taxonomy" id="392032"/>
    <lineage>
        <taxon>Eukaryota</taxon>
        <taxon>Metazoa</taxon>
        <taxon>Spiralia</taxon>
        <taxon>Gnathifera</taxon>
        <taxon>Rotifera</taxon>
        <taxon>Eurotatoria</taxon>
        <taxon>Bdelloidea</taxon>
        <taxon>Philodinida</taxon>
        <taxon>Philodinidae</taxon>
        <taxon>Rotaria</taxon>
    </lineage>
</organism>
<evidence type="ECO:0000313" key="3">
    <source>
        <dbReference type="Proteomes" id="UP000663848"/>
    </source>
</evidence>